<dbReference type="InterPro" id="IPR036928">
    <property type="entry name" value="AS_sf"/>
</dbReference>
<dbReference type="SUPFAM" id="SSF75304">
    <property type="entry name" value="Amidase signature (AS) enzymes"/>
    <property type="match status" value="1"/>
</dbReference>
<protein>
    <submittedName>
        <fullName evidence="2">Predicted protein</fullName>
    </submittedName>
</protein>
<organism evidence="2">
    <name type="scientific">Hordeum vulgare subsp. vulgare</name>
    <name type="common">Domesticated barley</name>
    <dbReference type="NCBI Taxonomy" id="112509"/>
    <lineage>
        <taxon>Eukaryota</taxon>
        <taxon>Viridiplantae</taxon>
        <taxon>Streptophyta</taxon>
        <taxon>Embryophyta</taxon>
        <taxon>Tracheophyta</taxon>
        <taxon>Spermatophyta</taxon>
        <taxon>Magnoliopsida</taxon>
        <taxon>Liliopsida</taxon>
        <taxon>Poales</taxon>
        <taxon>Poaceae</taxon>
        <taxon>BOP clade</taxon>
        <taxon>Pooideae</taxon>
        <taxon>Triticodae</taxon>
        <taxon>Triticeae</taxon>
        <taxon>Hordeinae</taxon>
        <taxon>Hordeum</taxon>
    </lineage>
</organism>
<dbReference type="PANTHER" id="PTHR42678:SF34">
    <property type="entry name" value="OS04G0183300 PROTEIN"/>
    <property type="match status" value="1"/>
</dbReference>
<dbReference type="EMBL" id="AK371559">
    <property type="protein sequence ID" value="BAK02757.1"/>
    <property type="molecule type" value="mRNA"/>
</dbReference>
<dbReference type="AlphaFoldDB" id="F2E5Y5"/>
<dbReference type="InterPro" id="IPR023631">
    <property type="entry name" value="Amidase_dom"/>
</dbReference>
<evidence type="ECO:0000313" key="2">
    <source>
        <dbReference type="EMBL" id="BAK02757.1"/>
    </source>
</evidence>
<dbReference type="Gene3D" id="3.90.1300.10">
    <property type="entry name" value="Amidase signature (AS) domain"/>
    <property type="match status" value="1"/>
</dbReference>
<proteinExistence type="evidence at transcript level"/>
<name>F2E5Y5_HORVV</name>
<dbReference type="Pfam" id="PF01425">
    <property type="entry name" value="Amidase"/>
    <property type="match status" value="1"/>
</dbReference>
<reference evidence="2" key="1">
    <citation type="journal article" date="2011" name="Plant Physiol.">
        <title>Comprehensive sequence analysis of 24,783 barley full-length cDNAs derived from 12 clone libraries.</title>
        <authorList>
            <person name="Matsumoto T."/>
            <person name="Tanaka T."/>
            <person name="Sakai H."/>
            <person name="Amano N."/>
            <person name="Kanamori H."/>
            <person name="Kurita K."/>
            <person name="Kikuta A."/>
            <person name="Kamiya K."/>
            <person name="Yamamoto M."/>
            <person name="Ikawa H."/>
            <person name="Fujii N."/>
            <person name="Hori K."/>
            <person name="Itoh T."/>
            <person name="Sato K."/>
        </authorList>
    </citation>
    <scope>NUCLEOTIDE SEQUENCE</scope>
    <source>
        <tissue evidence="2">Shoot and root</tissue>
    </source>
</reference>
<dbReference type="PANTHER" id="PTHR42678">
    <property type="entry name" value="AMIDASE"/>
    <property type="match status" value="1"/>
</dbReference>
<sequence length="555" mass="58989">MFFSIDKPSHSRWSKQLALSQAQFSQSAHRLDIWDAGVGSSMPRRLLAVSALVLVLAAAGAHGFRVEEASLASIQLGFNNGSLTSVDLVRFYLDRIRGLNPLLRAVIEVNPDALRQAARADAERERRSSSSSGKCLTAFGPLHGVPVLLKDNIATRDALNTTAGSLALLGSVVRRDAGVVRRLRRAGAVVLGKANMDEWANFRSLAGTDGWSARGGQARNPYVLSASPCGSSTGPAIAAAASMAAVTLGTETDGSILCPASLNSVVGIKPTVGLTSRAGVVPITPRQDTVGPICRTVTDAVHVLDAIVGYDDLDGAATSASSEYIPHGGYLQFLKTDGLNGKRIGVPNGFFSYPNGTVQHTVYQQHLDTMRKQGANVIENLDIENLNVILDTLNNGQEIALAAEFKLSLNSYLSDLQYSPVRSLAEIIAFNNAHPVEEKMDEIGQIIFLVAENTTGIGAIEREAINKLNKLSSDGLEKLMREHELDAIVAPNSAASPVLAIGGMPGITVPAGYGEMGVPFGLSFGGLKGYEPRLIEMAYAFEQVTMVRKTPTFLP</sequence>
<evidence type="ECO:0000259" key="1">
    <source>
        <dbReference type="Pfam" id="PF01425"/>
    </source>
</evidence>
<feature type="domain" description="Amidase" evidence="1">
    <location>
        <begin position="87"/>
        <end position="498"/>
    </location>
</feature>
<accession>F2E5Y5</accession>